<dbReference type="KEGG" id="amob:HG15A2_39820"/>
<evidence type="ECO:0000313" key="2">
    <source>
        <dbReference type="Proteomes" id="UP000319852"/>
    </source>
</evidence>
<dbReference type="RefSeq" id="WP_145062260.1">
    <property type="nucleotide sequence ID" value="NZ_CP036263.1"/>
</dbReference>
<dbReference type="InterPro" id="IPR029060">
    <property type="entry name" value="PIN-like_dom_sf"/>
</dbReference>
<dbReference type="CDD" id="cd18687">
    <property type="entry name" value="PIN_VapC-like"/>
    <property type="match status" value="1"/>
</dbReference>
<dbReference type="AlphaFoldDB" id="A0A517N0J0"/>
<dbReference type="SUPFAM" id="SSF88723">
    <property type="entry name" value="PIN domain-like"/>
    <property type="match status" value="1"/>
</dbReference>
<evidence type="ECO:0008006" key="3">
    <source>
        <dbReference type="Google" id="ProtNLM"/>
    </source>
</evidence>
<gene>
    <name evidence="1" type="ORF">HG15A2_39820</name>
</gene>
<protein>
    <recommendedName>
        <fullName evidence="3">PIN domain-containing protein</fullName>
    </recommendedName>
</protein>
<sequence>MGCIAGRIHPDPAIAYKQEITRQWWSTAKARYELWISDVVLGESSDGDPSAAQERLEIIQGLAQLDASETVKEVTKSLLANKAVPESQPRDAFHIAVAAVNNMQFITTWNFKHILNPTVRHLIESVCKDAGFDLPVICTPEQLLKAYNVIKRNKR</sequence>
<proteinExistence type="predicted"/>
<accession>A0A517N0J0</accession>
<reference evidence="1 2" key="1">
    <citation type="submission" date="2019-02" db="EMBL/GenBank/DDBJ databases">
        <title>Deep-cultivation of Planctomycetes and their phenomic and genomic characterization uncovers novel biology.</title>
        <authorList>
            <person name="Wiegand S."/>
            <person name="Jogler M."/>
            <person name="Boedeker C."/>
            <person name="Pinto D."/>
            <person name="Vollmers J."/>
            <person name="Rivas-Marin E."/>
            <person name="Kohn T."/>
            <person name="Peeters S.H."/>
            <person name="Heuer A."/>
            <person name="Rast P."/>
            <person name="Oberbeckmann S."/>
            <person name="Bunk B."/>
            <person name="Jeske O."/>
            <person name="Meyerdierks A."/>
            <person name="Storesund J.E."/>
            <person name="Kallscheuer N."/>
            <person name="Luecker S."/>
            <person name="Lage O.M."/>
            <person name="Pohl T."/>
            <person name="Merkel B.J."/>
            <person name="Hornburger P."/>
            <person name="Mueller R.-W."/>
            <person name="Bruemmer F."/>
            <person name="Labrenz M."/>
            <person name="Spormann A.M."/>
            <person name="Op den Camp H."/>
            <person name="Overmann J."/>
            <person name="Amann R."/>
            <person name="Jetten M.S.M."/>
            <person name="Mascher T."/>
            <person name="Medema M.H."/>
            <person name="Devos D.P."/>
            <person name="Kaster A.-K."/>
            <person name="Ovreas L."/>
            <person name="Rohde M."/>
            <person name="Galperin M.Y."/>
            <person name="Jogler C."/>
        </authorList>
    </citation>
    <scope>NUCLEOTIDE SEQUENCE [LARGE SCALE GENOMIC DNA]</scope>
    <source>
        <strain evidence="1 2">HG15A2</strain>
    </source>
</reference>
<evidence type="ECO:0000313" key="1">
    <source>
        <dbReference type="EMBL" id="QDT00643.1"/>
    </source>
</evidence>
<keyword evidence="2" id="KW-1185">Reference proteome</keyword>
<organism evidence="1 2">
    <name type="scientific">Adhaeretor mobilis</name>
    <dbReference type="NCBI Taxonomy" id="1930276"/>
    <lineage>
        <taxon>Bacteria</taxon>
        <taxon>Pseudomonadati</taxon>
        <taxon>Planctomycetota</taxon>
        <taxon>Planctomycetia</taxon>
        <taxon>Pirellulales</taxon>
        <taxon>Lacipirellulaceae</taxon>
        <taxon>Adhaeretor</taxon>
    </lineage>
</organism>
<dbReference type="OrthoDB" id="5625074at2"/>
<dbReference type="Proteomes" id="UP000319852">
    <property type="component" value="Chromosome"/>
</dbReference>
<name>A0A517N0J0_9BACT</name>
<dbReference type="EMBL" id="CP036263">
    <property type="protein sequence ID" value="QDT00643.1"/>
    <property type="molecule type" value="Genomic_DNA"/>
</dbReference>